<dbReference type="OrthoDB" id="9781415at2"/>
<sequence>MTRLLLVRHGETIWNHTSRYQGHTDIELTETGREQARSLAKRLNKEKVKAVYSSDLKRAFETASILATPHNLPVKTTKELREINFGVWEGLTYQEIMEEYRELASEWYQYPGKIRIPGGETFTDVKERAYNTILELARQNDPGTIIVVAHGGTIRAIICGLLDIDLNHAFQIRQDNTALNIIECNQGGYIVLSLLNGVSHLG</sequence>
<dbReference type="EMBL" id="CDRZ01000055">
    <property type="protein sequence ID" value="CEO88107.1"/>
    <property type="molecule type" value="Genomic_DNA"/>
</dbReference>
<dbReference type="Proteomes" id="UP000046155">
    <property type="component" value="Unassembled WGS sequence"/>
</dbReference>
<dbReference type="GO" id="GO:0005737">
    <property type="term" value="C:cytoplasm"/>
    <property type="evidence" value="ECO:0007669"/>
    <property type="project" value="TreeGrafter"/>
</dbReference>
<reference evidence="7" key="1">
    <citation type="submission" date="2015-01" db="EMBL/GenBank/DDBJ databases">
        <authorList>
            <person name="Manzoor Shahid"/>
            <person name="Zubair Saima"/>
        </authorList>
    </citation>
    <scope>NUCLEOTIDE SEQUENCE [LARGE SCALE GENOMIC DNA]</scope>
    <source>
        <strain evidence="7">Sp3</strain>
    </source>
</reference>
<dbReference type="InterPro" id="IPR001345">
    <property type="entry name" value="PG/BPGM_mutase_AS"/>
</dbReference>
<dbReference type="Gene3D" id="3.40.50.1240">
    <property type="entry name" value="Phosphoglycerate mutase-like"/>
    <property type="match status" value="1"/>
</dbReference>
<feature type="binding site" evidence="5">
    <location>
        <position position="58"/>
    </location>
    <ligand>
        <name>substrate</name>
    </ligand>
</feature>
<proteinExistence type="predicted"/>
<organism evidence="6 7">
    <name type="scientific">Syntrophaceticus schinkii</name>
    <dbReference type="NCBI Taxonomy" id="499207"/>
    <lineage>
        <taxon>Bacteria</taxon>
        <taxon>Bacillati</taxon>
        <taxon>Bacillota</taxon>
        <taxon>Clostridia</taxon>
        <taxon>Thermoanaerobacterales</taxon>
        <taxon>Thermoanaerobacterales Family III. Incertae Sedis</taxon>
        <taxon>Syntrophaceticus</taxon>
    </lineage>
</organism>
<keyword evidence="2" id="KW-0413">Isomerase</keyword>
<dbReference type="SUPFAM" id="SSF53254">
    <property type="entry name" value="Phosphoglycerate mutase-like"/>
    <property type="match status" value="1"/>
</dbReference>
<dbReference type="PANTHER" id="PTHR48100:SF1">
    <property type="entry name" value="HISTIDINE PHOSPHATASE FAMILY PROTEIN-RELATED"/>
    <property type="match status" value="1"/>
</dbReference>
<name>A0A0B7MKB7_9FIRM</name>
<protein>
    <recommendedName>
        <fullName evidence="3">Alpha-ribazole phosphatase</fullName>
        <ecNumber evidence="3">3.1.3.73</ecNumber>
    </recommendedName>
</protein>
<evidence type="ECO:0000313" key="6">
    <source>
        <dbReference type="EMBL" id="CEO88107.1"/>
    </source>
</evidence>
<feature type="binding site" evidence="5">
    <location>
        <begin position="8"/>
        <end position="15"/>
    </location>
    <ligand>
        <name>substrate</name>
    </ligand>
</feature>
<evidence type="ECO:0000256" key="3">
    <source>
        <dbReference type="NCBIfam" id="TIGR03162"/>
    </source>
</evidence>
<dbReference type="InterPro" id="IPR050275">
    <property type="entry name" value="PGM_Phosphatase"/>
</dbReference>
<dbReference type="GO" id="GO:0043755">
    <property type="term" value="F:alpha-ribazole phosphatase activity"/>
    <property type="evidence" value="ECO:0007669"/>
    <property type="project" value="UniProtKB-UniRule"/>
</dbReference>
<dbReference type="InterPro" id="IPR029033">
    <property type="entry name" value="His_PPase_superfam"/>
</dbReference>
<evidence type="ECO:0000256" key="1">
    <source>
        <dbReference type="ARBA" id="ARBA00023152"/>
    </source>
</evidence>
<dbReference type="NCBIfam" id="TIGR03162">
    <property type="entry name" value="ribazole_cobC"/>
    <property type="match status" value="1"/>
</dbReference>
<dbReference type="CDD" id="cd07067">
    <property type="entry name" value="HP_PGM_like"/>
    <property type="match status" value="1"/>
</dbReference>
<evidence type="ECO:0000256" key="4">
    <source>
        <dbReference type="PIRSR" id="PIRSR613078-1"/>
    </source>
</evidence>
<accession>A0A0B7MKB7</accession>
<dbReference type="EC" id="3.1.3.73" evidence="3"/>
<dbReference type="RefSeq" id="WP_044664335.1">
    <property type="nucleotide sequence ID" value="NZ_CDRZ01000055.1"/>
</dbReference>
<evidence type="ECO:0000256" key="5">
    <source>
        <dbReference type="PIRSR" id="PIRSR613078-2"/>
    </source>
</evidence>
<feature type="active site" description="Tele-phosphohistidine intermediate" evidence="4">
    <location>
        <position position="9"/>
    </location>
</feature>
<keyword evidence="7" id="KW-1185">Reference proteome</keyword>
<dbReference type="SMART" id="SM00855">
    <property type="entry name" value="PGAM"/>
    <property type="match status" value="1"/>
</dbReference>
<dbReference type="AlphaFoldDB" id="A0A0B7MKB7"/>
<feature type="active site" description="Proton donor/acceptor" evidence="4">
    <location>
        <position position="82"/>
    </location>
</feature>
<dbReference type="PROSITE" id="PS00175">
    <property type="entry name" value="PG_MUTASE"/>
    <property type="match status" value="1"/>
</dbReference>
<keyword evidence="1" id="KW-0324">Glycolysis</keyword>
<dbReference type="PIRSF" id="PIRSF000709">
    <property type="entry name" value="6PFK_2-Ptase"/>
    <property type="match status" value="1"/>
</dbReference>
<dbReference type="PANTHER" id="PTHR48100">
    <property type="entry name" value="BROAD-SPECIFICITY PHOSPHATASE YOR283W-RELATED"/>
    <property type="match status" value="1"/>
</dbReference>
<dbReference type="InterPro" id="IPR013078">
    <property type="entry name" value="His_Pase_superF_clade-1"/>
</dbReference>
<dbReference type="InterPro" id="IPR017578">
    <property type="entry name" value="Ribazole_CobC"/>
</dbReference>
<dbReference type="GO" id="GO:0009236">
    <property type="term" value="P:cobalamin biosynthetic process"/>
    <property type="evidence" value="ECO:0007669"/>
    <property type="project" value="UniProtKB-UniRule"/>
</dbReference>
<evidence type="ECO:0000256" key="2">
    <source>
        <dbReference type="ARBA" id="ARBA00023235"/>
    </source>
</evidence>
<dbReference type="Pfam" id="PF00300">
    <property type="entry name" value="His_Phos_1"/>
    <property type="match status" value="1"/>
</dbReference>
<evidence type="ECO:0000313" key="7">
    <source>
        <dbReference type="Proteomes" id="UP000046155"/>
    </source>
</evidence>
<gene>
    <name evidence="6" type="ORF">SSCH_1480005</name>
</gene>